<evidence type="ECO:0000313" key="3">
    <source>
        <dbReference type="EMBL" id="RSH84766.1"/>
    </source>
</evidence>
<reference evidence="3 4" key="1">
    <citation type="submission" date="2018-11" db="EMBL/GenBank/DDBJ databases">
        <title>Genome sequence of Apiotrichum porosum DSM 27194.</title>
        <authorList>
            <person name="Aliyu H."/>
            <person name="Gorte O."/>
            <person name="Ochsenreither K."/>
        </authorList>
    </citation>
    <scope>NUCLEOTIDE SEQUENCE [LARGE SCALE GENOMIC DNA]</scope>
    <source>
        <strain evidence="3 4">DSM 27194</strain>
    </source>
</reference>
<comment type="caution">
    <text evidence="3">The sequence shown here is derived from an EMBL/GenBank/DDBJ whole genome shotgun (WGS) entry which is preliminary data.</text>
</comment>
<accession>A0A427Y0V2</accession>
<dbReference type="InterPro" id="IPR013780">
    <property type="entry name" value="Glyco_hydro_b"/>
</dbReference>
<dbReference type="InterPro" id="IPR052974">
    <property type="entry name" value="GH79_Enzymes"/>
</dbReference>
<dbReference type="InterPro" id="IPR031728">
    <property type="entry name" value="GlcAase_C"/>
</dbReference>
<feature type="chain" id="PRO_5019450017" description="Beta-glucuronidase C-terminal domain-containing protein" evidence="1">
    <location>
        <begin position="19"/>
        <end position="663"/>
    </location>
</feature>
<dbReference type="RefSeq" id="XP_028478214.1">
    <property type="nucleotide sequence ID" value="XM_028621762.1"/>
</dbReference>
<dbReference type="PANTHER" id="PTHR36183:SF2">
    <property type="entry name" value="BETA-GLUCURONIDASE C-TERMINAL DOMAIN-CONTAINING PROTEIN"/>
    <property type="match status" value="1"/>
</dbReference>
<proteinExistence type="predicted"/>
<gene>
    <name evidence="3" type="ORF">EHS24_006291</name>
</gene>
<dbReference type="Proteomes" id="UP000279236">
    <property type="component" value="Unassembled WGS sequence"/>
</dbReference>
<dbReference type="AlphaFoldDB" id="A0A427Y0V2"/>
<name>A0A427Y0V2_9TREE</name>
<dbReference type="EMBL" id="RSCE01000003">
    <property type="protein sequence ID" value="RSH84766.1"/>
    <property type="molecule type" value="Genomic_DNA"/>
</dbReference>
<dbReference type="Gene3D" id="3.20.20.80">
    <property type="entry name" value="Glycosidases"/>
    <property type="match status" value="1"/>
</dbReference>
<evidence type="ECO:0000313" key="4">
    <source>
        <dbReference type="Proteomes" id="UP000279236"/>
    </source>
</evidence>
<keyword evidence="4" id="KW-1185">Reference proteome</keyword>
<dbReference type="OrthoDB" id="2796951at2759"/>
<dbReference type="GeneID" id="39590834"/>
<dbReference type="Pfam" id="PF16862">
    <property type="entry name" value="Glyco_hydro_79C"/>
    <property type="match status" value="1"/>
</dbReference>
<keyword evidence="1" id="KW-0732">Signal</keyword>
<organism evidence="3 4">
    <name type="scientific">Apiotrichum porosum</name>
    <dbReference type="NCBI Taxonomy" id="105984"/>
    <lineage>
        <taxon>Eukaryota</taxon>
        <taxon>Fungi</taxon>
        <taxon>Dikarya</taxon>
        <taxon>Basidiomycota</taxon>
        <taxon>Agaricomycotina</taxon>
        <taxon>Tremellomycetes</taxon>
        <taxon>Trichosporonales</taxon>
        <taxon>Trichosporonaceae</taxon>
        <taxon>Apiotrichum</taxon>
    </lineage>
</organism>
<evidence type="ECO:0000256" key="1">
    <source>
        <dbReference type="SAM" id="SignalP"/>
    </source>
</evidence>
<dbReference type="STRING" id="105984.A0A427Y0V2"/>
<sequence length="663" mass="70693">MWAQVLLFALGAAQLGRAANITLYNVVATTTTTAAADATYTGLAAYDTTVLSAPAAPDPPTTALTVSIPIDVWGSGNLLSIKQKGNFLGLSVELSVAENVLGSDAGSLKPIFLNYLANIRNRAGAGVLIRVGGNTQEKSTILVDGLSDGSSIDKMYNDGDTVTTTPIINYSLELLYTMGNISALTDTAWFFGLSFNESAVQSQSPNVPLAAHWAQTILGDYLLGTAMGNEPDLYVDHSDRDGNWTVNDYYNEFQTMRDDILSQGDLLKTQFLMGPSVCCQTAGFDVVDVFNTGWLTDNLEYLSHVTVQHYPTNNCQINGNVIDAQSIFPDFLNHTNPREMAALYTASAQEVVAQGKEILMLETNTASCGGFAGLSDSFGAAMWMVDWSLQLAYTNFSAALMHVGGQNVYYNPFTPPPGKYKNYGWTTGSIYYSALIVAEVFGSSNNSQIIDLWPAADFFPQYIIYEDGLPVRAVLFNYVTDGSGGSDYTANLSFNGSTIGDTVSVRYFRAASVSEQINITWAGQTMGGYQYASDGRLSGELTTEQVTCSNGECAITVPAPSIAVVFFTDQALADSSVPDDAVVSYSTSIIGSGKATIAAGAMITGNGIAPPKWIYTSAATRSQQVQIGVGVLAVTAAIALGVARAPPEWLKPPHTRSHTLSNI</sequence>
<feature type="domain" description="Beta-glucuronidase C-terminal" evidence="2">
    <location>
        <begin position="461"/>
        <end position="564"/>
    </location>
</feature>
<evidence type="ECO:0000259" key="2">
    <source>
        <dbReference type="Pfam" id="PF16862"/>
    </source>
</evidence>
<dbReference type="Gene3D" id="2.60.40.1180">
    <property type="entry name" value="Golgi alpha-mannosidase II"/>
    <property type="match status" value="1"/>
</dbReference>
<dbReference type="PANTHER" id="PTHR36183">
    <property type="entry name" value="BETA-GLUCURONIDASE"/>
    <property type="match status" value="1"/>
</dbReference>
<protein>
    <recommendedName>
        <fullName evidence="2">Beta-glucuronidase C-terminal domain-containing protein</fullName>
    </recommendedName>
</protein>
<feature type="signal peptide" evidence="1">
    <location>
        <begin position="1"/>
        <end position="18"/>
    </location>
</feature>
<dbReference type="InterPro" id="IPR017853">
    <property type="entry name" value="GH"/>
</dbReference>
<dbReference type="SUPFAM" id="SSF51445">
    <property type="entry name" value="(Trans)glycosidases"/>
    <property type="match status" value="1"/>
</dbReference>